<protein>
    <submittedName>
        <fullName evidence="2">Uncharacterized protein</fullName>
    </submittedName>
</protein>
<dbReference type="Proteomes" id="UP000276588">
    <property type="component" value="Unassembled WGS sequence"/>
</dbReference>
<reference evidence="2 3" key="1">
    <citation type="submission" date="2018-06" db="EMBL/GenBank/DDBJ databases">
        <title>Halonotius sp. F13-13 a new haloarchaeeon isolated from a solar saltern from Isla Cristina, Huelva, Spain.</title>
        <authorList>
            <person name="Duran-Viseras A."/>
            <person name="Sanchez-Porro C."/>
            <person name="Ventosa A."/>
        </authorList>
    </citation>
    <scope>NUCLEOTIDE SEQUENCE [LARGE SCALE GENOMIC DNA]</scope>
    <source>
        <strain evidence="2 3">F13-13</strain>
    </source>
</reference>
<keyword evidence="1" id="KW-1133">Transmembrane helix</keyword>
<organism evidence="2 3">
    <name type="scientific">Halonotius aquaticus</name>
    <dbReference type="NCBI Taxonomy" id="2216978"/>
    <lineage>
        <taxon>Archaea</taxon>
        <taxon>Methanobacteriati</taxon>
        <taxon>Methanobacteriota</taxon>
        <taxon>Stenosarchaea group</taxon>
        <taxon>Halobacteria</taxon>
        <taxon>Halobacteriales</taxon>
        <taxon>Haloferacaceae</taxon>
        <taxon>Halonotius</taxon>
    </lineage>
</organism>
<sequence length="93" mass="9619">MPSTDDDTALDLETEAAVRRVVREELQQQDATGLGGVLRAISQFGSGFVIGGIGIATVVGILIAIDAPPAAFGVGAVGVLLLIAYGWRLPPFR</sequence>
<feature type="transmembrane region" description="Helical" evidence="1">
    <location>
        <begin position="44"/>
        <end position="64"/>
    </location>
</feature>
<dbReference type="RefSeq" id="WP_120103683.1">
    <property type="nucleotide sequence ID" value="NZ_QKNY01000018.1"/>
</dbReference>
<dbReference type="EMBL" id="QKNY01000018">
    <property type="protein sequence ID" value="RJX42374.1"/>
    <property type="molecule type" value="Genomic_DNA"/>
</dbReference>
<evidence type="ECO:0000313" key="2">
    <source>
        <dbReference type="EMBL" id="RJX42374.1"/>
    </source>
</evidence>
<keyword evidence="1" id="KW-0472">Membrane</keyword>
<dbReference type="AlphaFoldDB" id="A0A3A6PK34"/>
<evidence type="ECO:0000256" key="1">
    <source>
        <dbReference type="SAM" id="Phobius"/>
    </source>
</evidence>
<comment type="caution">
    <text evidence="2">The sequence shown here is derived from an EMBL/GenBank/DDBJ whole genome shotgun (WGS) entry which is preliminary data.</text>
</comment>
<gene>
    <name evidence="2" type="ORF">DM826_12100</name>
</gene>
<accession>A0A3A6PK34</accession>
<feature type="transmembrane region" description="Helical" evidence="1">
    <location>
        <begin position="70"/>
        <end position="87"/>
    </location>
</feature>
<name>A0A3A6PK34_9EURY</name>
<keyword evidence="1" id="KW-0812">Transmembrane</keyword>
<evidence type="ECO:0000313" key="3">
    <source>
        <dbReference type="Proteomes" id="UP000276588"/>
    </source>
</evidence>
<proteinExistence type="predicted"/>
<keyword evidence="3" id="KW-1185">Reference proteome</keyword>